<dbReference type="GO" id="GO:0005524">
    <property type="term" value="F:ATP binding"/>
    <property type="evidence" value="ECO:0007669"/>
    <property type="project" value="UniProtKB-KW"/>
</dbReference>
<dbReference type="PANTHER" id="PTHR48013:SF9">
    <property type="entry name" value="DUAL SPECIFICITY MITOGEN-ACTIVATED PROTEIN KINASE KINASE 5"/>
    <property type="match status" value="1"/>
</dbReference>
<evidence type="ECO:0000256" key="2">
    <source>
        <dbReference type="ARBA" id="ARBA00022741"/>
    </source>
</evidence>
<evidence type="ECO:0000256" key="4">
    <source>
        <dbReference type="ARBA" id="ARBA00022840"/>
    </source>
</evidence>
<comment type="similarity">
    <text evidence="5">Belongs to the protein kinase superfamily. STE Ser/Thr protein kinase family. MAP kinase kinase subfamily.</text>
</comment>
<dbReference type="EC" id="2.7.12.2" evidence="6"/>
<dbReference type="Proteomes" id="UP001432322">
    <property type="component" value="Unassembled WGS sequence"/>
</dbReference>
<comment type="catalytic activity">
    <reaction evidence="8">
        <text>L-threonyl-[protein] + ATP = O-phospho-L-threonyl-[protein] + ADP + H(+)</text>
        <dbReference type="Rhea" id="RHEA:46608"/>
        <dbReference type="Rhea" id="RHEA-COMP:11060"/>
        <dbReference type="Rhea" id="RHEA-COMP:11605"/>
        <dbReference type="ChEBI" id="CHEBI:15378"/>
        <dbReference type="ChEBI" id="CHEBI:30013"/>
        <dbReference type="ChEBI" id="CHEBI:30616"/>
        <dbReference type="ChEBI" id="CHEBI:61977"/>
        <dbReference type="ChEBI" id="CHEBI:456216"/>
        <dbReference type="EC" id="2.7.12.2"/>
    </reaction>
</comment>
<feature type="non-terminal residue" evidence="11">
    <location>
        <position position="1"/>
    </location>
</feature>
<keyword evidence="4" id="KW-0067">ATP-binding</keyword>
<keyword evidence="2" id="KW-0547">Nucleotide-binding</keyword>
<dbReference type="AlphaFoldDB" id="A0AAV5W8B0"/>
<gene>
    <name evidence="11" type="ORF">PFISCL1PPCAC_17907</name>
</gene>
<evidence type="ECO:0000256" key="9">
    <source>
        <dbReference type="ARBA" id="ARBA00051693"/>
    </source>
</evidence>
<dbReference type="GO" id="GO:0004708">
    <property type="term" value="F:MAP kinase kinase activity"/>
    <property type="evidence" value="ECO:0007669"/>
    <property type="project" value="UniProtKB-EC"/>
</dbReference>
<dbReference type="SUPFAM" id="SSF56112">
    <property type="entry name" value="Protein kinase-like (PK-like)"/>
    <property type="match status" value="1"/>
</dbReference>
<accession>A0AAV5W8B0</accession>
<dbReference type="PANTHER" id="PTHR48013">
    <property type="entry name" value="DUAL SPECIFICITY MITOGEN-ACTIVATED PROTEIN KINASE KINASE 5-RELATED"/>
    <property type="match status" value="1"/>
</dbReference>
<keyword evidence="1" id="KW-0808">Transferase</keyword>
<evidence type="ECO:0000259" key="10">
    <source>
        <dbReference type="PROSITE" id="PS50011"/>
    </source>
</evidence>
<proteinExistence type="inferred from homology"/>
<comment type="catalytic activity">
    <reaction evidence="7">
        <text>L-seryl-[protein] + ATP = O-phospho-L-seryl-[protein] + ADP + H(+)</text>
        <dbReference type="Rhea" id="RHEA:17989"/>
        <dbReference type="Rhea" id="RHEA-COMP:9863"/>
        <dbReference type="Rhea" id="RHEA-COMP:11604"/>
        <dbReference type="ChEBI" id="CHEBI:15378"/>
        <dbReference type="ChEBI" id="CHEBI:29999"/>
        <dbReference type="ChEBI" id="CHEBI:30616"/>
        <dbReference type="ChEBI" id="CHEBI:83421"/>
        <dbReference type="ChEBI" id="CHEBI:456216"/>
        <dbReference type="EC" id="2.7.12.2"/>
    </reaction>
</comment>
<dbReference type="InterPro" id="IPR011009">
    <property type="entry name" value="Kinase-like_dom_sf"/>
</dbReference>
<evidence type="ECO:0000256" key="3">
    <source>
        <dbReference type="ARBA" id="ARBA00022777"/>
    </source>
</evidence>
<feature type="non-terminal residue" evidence="11">
    <location>
        <position position="190"/>
    </location>
</feature>
<evidence type="ECO:0000256" key="1">
    <source>
        <dbReference type="ARBA" id="ARBA00022679"/>
    </source>
</evidence>
<dbReference type="EMBL" id="BTSY01000005">
    <property type="protein sequence ID" value="GMT26610.1"/>
    <property type="molecule type" value="Genomic_DNA"/>
</dbReference>
<organism evidence="11 12">
    <name type="scientific">Pristionchus fissidentatus</name>
    <dbReference type="NCBI Taxonomy" id="1538716"/>
    <lineage>
        <taxon>Eukaryota</taxon>
        <taxon>Metazoa</taxon>
        <taxon>Ecdysozoa</taxon>
        <taxon>Nematoda</taxon>
        <taxon>Chromadorea</taxon>
        <taxon>Rhabditida</taxon>
        <taxon>Rhabditina</taxon>
        <taxon>Diplogasteromorpha</taxon>
        <taxon>Diplogasteroidea</taxon>
        <taxon>Neodiplogasteridae</taxon>
        <taxon>Pristionchus</taxon>
    </lineage>
</organism>
<feature type="domain" description="Protein kinase" evidence="10">
    <location>
        <begin position="1"/>
        <end position="190"/>
    </location>
</feature>
<sequence>LKRSANIKLHGTRESVNFAFFLTVLCCVQATVYSYHHEIDGAIHKVALKSYGVHCSKKELEMLSKLEHVNIVKFFGQGRWRGQFLFVLEFCESSLRDHLQTFQKKHSISKVYFTTRAKEIAAGIQYLHENRVTHRDLKPENVLIDSKGTAKLCDFGIARNLVDHSTKYTFVGTHPYMAPELMSGEKCTEK</sequence>
<dbReference type="Gene3D" id="1.10.510.10">
    <property type="entry name" value="Transferase(Phosphotransferase) domain 1"/>
    <property type="match status" value="1"/>
</dbReference>
<dbReference type="PROSITE" id="PS50011">
    <property type="entry name" value="PROTEIN_KINASE_DOM"/>
    <property type="match status" value="1"/>
</dbReference>
<dbReference type="Pfam" id="PF00069">
    <property type="entry name" value="Pkinase"/>
    <property type="match status" value="1"/>
</dbReference>
<dbReference type="PROSITE" id="PS00108">
    <property type="entry name" value="PROTEIN_KINASE_ST"/>
    <property type="match status" value="1"/>
</dbReference>
<dbReference type="InterPro" id="IPR008271">
    <property type="entry name" value="Ser/Thr_kinase_AS"/>
</dbReference>
<dbReference type="SMART" id="SM00220">
    <property type="entry name" value="S_TKc"/>
    <property type="match status" value="1"/>
</dbReference>
<comment type="caution">
    <text evidence="11">The sequence shown here is derived from an EMBL/GenBank/DDBJ whole genome shotgun (WGS) entry which is preliminary data.</text>
</comment>
<protein>
    <recommendedName>
        <fullName evidence="6">mitogen-activated protein kinase kinase</fullName>
        <ecNumber evidence="6">2.7.12.2</ecNumber>
    </recommendedName>
</protein>
<reference evidence="11" key="1">
    <citation type="submission" date="2023-10" db="EMBL/GenBank/DDBJ databases">
        <title>Genome assembly of Pristionchus species.</title>
        <authorList>
            <person name="Yoshida K."/>
            <person name="Sommer R.J."/>
        </authorList>
    </citation>
    <scope>NUCLEOTIDE SEQUENCE</scope>
    <source>
        <strain evidence="11">RS5133</strain>
    </source>
</reference>
<evidence type="ECO:0000256" key="5">
    <source>
        <dbReference type="ARBA" id="ARBA00038035"/>
    </source>
</evidence>
<comment type="catalytic activity">
    <reaction evidence="9">
        <text>L-tyrosyl-[protein] + ATP = O-phospho-L-tyrosyl-[protein] + ADP + H(+)</text>
        <dbReference type="Rhea" id="RHEA:10596"/>
        <dbReference type="Rhea" id="RHEA-COMP:10136"/>
        <dbReference type="Rhea" id="RHEA-COMP:20101"/>
        <dbReference type="ChEBI" id="CHEBI:15378"/>
        <dbReference type="ChEBI" id="CHEBI:30616"/>
        <dbReference type="ChEBI" id="CHEBI:46858"/>
        <dbReference type="ChEBI" id="CHEBI:61978"/>
        <dbReference type="ChEBI" id="CHEBI:456216"/>
        <dbReference type="EC" id="2.7.12.2"/>
    </reaction>
</comment>
<evidence type="ECO:0000313" key="11">
    <source>
        <dbReference type="EMBL" id="GMT26610.1"/>
    </source>
</evidence>
<evidence type="ECO:0000256" key="6">
    <source>
        <dbReference type="ARBA" id="ARBA00038999"/>
    </source>
</evidence>
<evidence type="ECO:0000256" key="8">
    <source>
        <dbReference type="ARBA" id="ARBA00049299"/>
    </source>
</evidence>
<keyword evidence="12" id="KW-1185">Reference proteome</keyword>
<evidence type="ECO:0000313" key="12">
    <source>
        <dbReference type="Proteomes" id="UP001432322"/>
    </source>
</evidence>
<name>A0AAV5W8B0_9BILA</name>
<evidence type="ECO:0000256" key="7">
    <source>
        <dbReference type="ARBA" id="ARBA00049014"/>
    </source>
</evidence>
<dbReference type="InterPro" id="IPR000719">
    <property type="entry name" value="Prot_kinase_dom"/>
</dbReference>
<keyword evidence="3" id="KW-0418">Kinase</keyword>